<keyword evidence="3 7" id="KW-0812">Transmembrane</keyword>
<feature type="transmembrane region" description="Helical" evidence="7">
    <location>
        <begin position="409"/>
        <end position="431"/>
    </location>
</feature>
<feature type="region of interest" description="Disordered" evidence="6">
    <location>
        <begin position="1"/>
        <end position="30"/>
    </location>
</feature>
<feature type="transmembrane region" description="Helical" evidence="7">
    <location>
        <begin position="214"/>
        <end position="237"/>
    </location>
</feature>
<dbReference type="InterPro" id="IPR000109">
    <property type="entry name" value="POT_fam"/>
</dbReference>
<evidence type="ECO:0000313" key="9">
    <source>
        <dbReference type="Proteomes" id="UP000636709"/>
    </source>
</evidence>
<evidence type="ECO:0000256" key="4">
    <source>
        <dbReference type="ARBA" id="ARBA00022989"/>
    </source>
</evidence>
<evidence type="ECO:0000313" key="8">
    <source>
        <dbReference type="EMBL" id="KAF8720115.1"/>
    </source>
</evidence>
<feature type="compositionally biased region" description="Basic and acidic residues" evidence="6">
    <location>
        <begin position="310"/>
        <end position="319"/>
    </location>
</feature>
<dbReference type="GO" id="GO:0016020">
    <property type="term" value="C:membrane"/>
    <property type="evidence" value="ECO:0007669"/>
    <property type="project" value="UniProtKB-SubCell"/>
</dbReference>
<comment type="caution">
    <text evidence="8">The sequence shown here is derived from an EMBL/GenBank/DDBJ whole genome shotgun (WGS) entry which is preliminary data.</text>
</comment>
<protein>
    <submittedName>
        <fullName evidence="8">Uncharacterized protein</fullName>
    </submittedName>
</protein>
<dbReference type="Pfam" id="PF00854">
    <property type="entry name" value="PTR2"/>
    <property type="match status" value="1"/>
</dbReference>
<feature type="transmembrane region" description="Helical" evidence="7">
    <location>
        <begin position="102"/>
        <end position="122"/>
    </location>
</feature>
<dbReference type="PANTHER" id="PTHR11654">
    <property type="entry name" value="OLIGOPEPTIDE TRANSPORTER-RELATED"/>
    <property type="match status" value="1"/>
</dbReference>
<sequence length="602" mass="64898">METNRSQEPQPRRSLGVDDESLQQPQSDPKRKGGWITFPFLGVAMMGLGVATSGALSNMVVYLIKEYNVPSVDAAQISNIISGCLSLAPVAGAIVADAFFGCYPVVAVSMAFSVLVTARPYISNVSIYTRLMRRVLITHVQSLVMFTLTAILPGLRPAPCQQLSSGGHCEPASAGQMAVLYTGVFLMCVSAAGSRFNQATMGADQFDAAADRDVLFNWFFIFFYASSVLGSTVIVYIQDTVSWTLGFGVSMAASVVGLAAMLLGARYYRRPAVRGSPFTGLARVVVAAVRKRKVSVVTSGEVKFYHGRRRSGDGDDKSGNSETNPLAPSDSFSFLNRAALITDGGAIAADGSVARPWRVCTVQQVEDFKAVLRILPLWSAAIFLSVSIGVQINFTILQALVMDRAVGHFTVPAGSIFTGCLIAVVVSLGVLDRVLLPLWRRVTGHDPTPLQRIGAGHVITIASMAASAVIERQRMATVRAHGEEGDPAWVSPMSAMWLLLPFALSGAGEALHFPGQVTLYYQEFPPSLKNTATGMVAMIVALGFYLSTALIGIVRRATPWLPDNMNASRLENLYWLLTVLVSVNFGYYMLCARLYKYQNVGK</sequence>
<dbReference type="AlphaFoldDB" id="A0A835C277"/>
<reference evidence="8" key="1">
    <citation type="submission" date="2020-07" db="EMBL/GenBank/DDBJ databases">
        <title>Genome sequence and genetic diversity analysis of an under-domesticated orphan crop, white fonio (Digitaria exilis).</title>
        <authorList>
            <person name="Bennetzen J.L."/>
            <person name="Chen S."/>
            <person name="Ma X."/>
            <person name="Wang X."/>
            <person name="Yssel A.E.J."/>
            <person name="Chaluvadi S.R."/>
            <person name="Johnson M."/>
            <person name="Gangashetty P."/>
            <person name="Hamidou F."/>
            <person name="Sanogo M.D."/>
            <person name="Zwaenepoel A."/>
            <person name="Wallace J."/>
            <person name="Van De Peer Y."/>
            <person name="Van Deynze A."/>
        </authorList>
    </citation>
    <scope>NUCLEOTIDE SEQUENCE</scope>
    <source>
        <tissue evidence="8">Leaves</tissue>
    </source>
</reference>
<keyword evidence="4 7" id="KW-1133">Transmembrane helix</keyword>
<dbReference type="Proteomes" id="UP000636709">
    <property type="component" value="Unassembled WGS sequence"/>
</dbReference>
<feature type="transmembrane region" description="Helical" evidence="7">
    <location>
        <begin position="532"/>
        <end position="553"/>
    </location>
</feature>
<dbReference type="Gene3D" id="1.20.1250.20">
    <property type="entry name" value="MFS general substrate transporter like domains"/>
    <property type="match status" value="1"/>
</dbReference>
<keyword evidence="9" id="KW-1185">Reference proteome</keyword>
<comment type="subcellular location">
    <subcellularLocation>
        <location evidence="1">Membrane</location>
        <topology evidence="1">Multi-pass membrane protein</topology>
    </subcellularLocation>
</comment>
<organism evidence="8 9">
    <name type="scientific">Digitaria exilis</name>
    <dbReference type="NCBI Taxonomy" id="1010633"/>
    <lineage>
        <taxon>Eukaryota</taxon>
        <taxon>Viridiplantae</taxon>
        <taxon>Streptophyta</taxon>
        <taxon>Embryophyta</taxon>
        <taxon>Tracheophyta</taxon>
        <taxon>Spermatophyta</taxon>
        <taxon>Magnoliopsida</taxon>
        <taxon>Liliopsida</taxon>
        <taxon>Poales</taxon>
        <taxon>Poaceae</taxon>
        <taxon>PACMAD clade</taxon>
        <taxon>Panicoideae</taxon>
        <taxon>Panicodae</taxon>
        <taxon>Paniceae</taxon>
        <taxon>Anthephorinae</taxon>
        <taxon>Digitaria</taxon>
    </lineage>
</organism>
<feature type="transmembrane region" description="Helical" evidence="7">
    <location>
        <begin position="243"/>
        <end position="265"/>
    </location>
</feature>
<feature type="transmembrane region" description="Helical" evidence="7">
    <location>
        <begin position="35"/>
        <end position="64"/>
    </location>
</feature>
<feature type="transmembrane region" description="Helical" evidence="7">
    <location>
        <begin position="134"/>
        <end position="155"/>
    </location>
</feature>
<dbReference type="EMBL" id="JACEFO010001700">
    <property type="protein sequence ID" value="KAF8720115.1"/>
    <property type="molecule type" value="Genomic_DNA"/>
</dbReference>
<dbReference type="GO" id="GO:0022857">
    <property type="term" value="F:transmembrane transporter activity"/>
    <property type="evidence" value="ECO:0007669"/>
    <property type="project" value="InterPro"/>
</dbReference>
<evidence type="ECO:0000256" key="6">
    <source>
        <dbReference type="SAM" id="MobiDB-lite"/>
    </source>
</evidence>
<comment type="similarity">
    <text evidence="2">Belongs to the major facilitator superfamily. Proton-dependent oligopeptide transporter (POT/PTR) (TC 2.A.17) family.</text>
</comment>
<proteinExistence type="inferred from homology"/>
<dbReference type="OrthoDB" id="8904098at2759"/>
<feature type="transmembrane region" description="Helical" evidence="7">
    <location>
        <begin position="573"/>
        <end position="595"/>
    </location>
</feature>
<evidence type="ECO:0000256" key="3">
    <source>
        <dbReference type="ARBA" id="ARBA00022692"/>
    </source>
</evidence>
<evidence type="ECO:0000256" key="1">
    <source>
        <dbReference type="ARBA" id="ARBA00004141"/>
    </source>
</evidence>
<keyword evidence="5 7" id="KW-0472">Membrane</keyword>
<evidence type="ECO:0000256" key="7">
    <source>
        <dbReference type="SAM" id="Phobius"/>
    </source>
</evidence>
<feature type="transmembrane region" description="Helical" evidence="7">
    <location>
        <begin position="377"/>
        <end position="397"/>
    </location>
</feature>
<name>A0A835C277_9POAL</name>
<gene>
    <name evidence="8" type="ORF">HU200_024897</name>
</gene>
<feature type="transmembrane region" description="Helical" evidence="7">
    <location>
        <begin position="175"/>
        <end position="193"/>
    </location>
</feature>
<dbReference type="SUPFAM" id="SSF103473">
    <property type="entry name" value="MFS general substrate transporter"/>
    <property type="match status" value="1"/>
</dbReference>
<feature type="region of interest" description="Disordered" evidence="6">
    <location>
        <begin position="307"/>
        <end position="328"/>
    </location>
</feature>
<evidence type="ECO:0000256" key="5">
    <source>
        <dbReference type="ARBA" id="ARBA00023136"/>
    </source>
</evidence>
<evidence type="ECO:0000256" key="2">
    <source>
        <dbReference type="ARBA" id="ARBA00005982"/>
    </source>
</evidence>
<accession>A0A835C277</accession>
<dbReference type="InterPro" id="IPR036259">
    <property type="entry name" value="MFS_trans_sf"/>
</dbReference>